<feature type="transmembrane region" description="Helical" evidence="8">
    <location>
        <begin position="437"/>
        <end position="457"/>
    </location>
</feature>
<feature type="signal peptide" evidence="9">
    <location>
        <begin position="1"/>
        <end position="17"/>
    </location>
</feature>
<name>A0A060T938_BLAAD</name>
<evidence type="ECO:0000256" key="7">
    <source>
        <dbReference type="SAM" id="MobiDB-lite"/>
    </source>
</evidence>
<reference evidence="11" key="2">
    <citation type="submission" date="2014-06" db="EMBL/GenBank/DDBJ databases">
        <title>The complete genome of Blastobotrys (Arxula) adeninivorans LS3 - a yeast of biotechnological interest.</title>
        <authorList>
            <person name="Kunze G."/>
            <person name="Gaillardin C."/>
            <person name="Czernicka M."/>
            <person name="Durrens P."/>
            <person name="Martin T."/>
            <person name="Boer E."/>
            <person name="Gabaldon T."/>
            <person name="Cruz J."/>
            <person name="Talla E."/>
            <person name="Marck C."/>
            <person name="Goffeau A."/>
            <person name="Barbe V."/>
            <person name="Baret P."/>
            <person name="Baronian K."/>
            <person name="Beier S."/>
            <person name="Bleykasten C."/>
            <person name="Bode R."/>
            <person name="Casaregola S."/>
            <person name="Despons L."/>
            <person name="Fairhead C."/>
            <person name="Giersberg M."/>
            <person name="Gierski P."/>
            <person name="Hahnel U."/>
            <person name="Hartmann A."/>
            <person name="Jankowska D."/>
            <person name="Jubin C."/>
            <person name="Jung P."/>
            <person name="Lafontaine I."/>
            <person name="Leh-Louis V."/>
            <person name="Lemaire M."/>
            <person name="Marcet-Houben M."/>
            <person name="Mascher M."/>
            <person name="Morel G."/>
            <person name="Richard G.-F."/>
            <person name="Riechen J."/>
            <person name="Sacerdot C."/>
            <person name="Sarkar A."/>
            <person name="Savel G."/>
            <person name="Schacherer J."/>
            <person name="Sherman D."/>
            <person name="Straub M.-L."/>
            <person name="Stein N."/>
            <person name="Thierry A."/>
            <person name="Trautwein-Schult A."/>
            <person name="Westhof E."/>
            <person name="Worch S."/>
            <person name="Dujon B."/>
            <person name="Souciet J.-L."/>
            <person name="Wincker P."/>
            <person name="Scholz U."/>
            <person name="Neuveglise N."/>
        </authorList>
    </citation>
    <scope>NUCLEOTIDE SEQUENCE</scope>
    <source>
        <strain evidence="11">LS3</strain>
    </source>
</reference>
<sequence length="782" mass="86566">MQWWTFLFALLIAPVWGLKEIRSSALLSCMSDSKFTASKFDVVLYPDNSTVYFDIAALSTIEGNITAKVEVIAYGITVVTQEVDACTLGVAQLCPISAGHIDADSDMDVPKSVLDKVPGIAYTIPDLDGKVKVLVYESSDMNNPIACVQTTLSNGKTVQTKWASWAMGIVCALGLLTAGIINAVGYYSTAAHIASNTVSLFEYFQSVAIVGMMAVEDTPPIAAAWVQNFQWSMGVIRVRFMQTIFNWYVQSTGGTASDILANEDLISIEVQKRGFDARDVAIASAKALYRSVSRGVAKAMPSVIQVSKRAIPRIDRIVQAAPDYVPRAVAGGVAQGLALMKRENNTDSKMTTNEFSSNLGEEILELRGMQRVSYLARIEITSLFLTALTFFVILGVFLVICLALFKGVCELIARSNESRAGMFSDYRAGWRTQIKGVLVRLVLIGFPLLSVFCLWQLTRRDSVATVILAILTWLIVASVLGTAAYKVITIARRSQALHKNPAYILYSDPACLNKWGFLYIQFRATAYYFIVVVLGYTFIKACFIAFAQEAGKVQAMALFLIELAYLIILCWLKPYMDKRTNGFNITIAVINVINTIFFLFFSFIFKQPDSVNGIAAVVFFVLNAVFSFILLVMIIVSCVWAWFSSNPDNRYQPMRDDRESFIRDPNVNAEKRQATELDALGASARDGYNPDHDYSPPSRNSLDGFGNGTNDSRPSFQQQEIFPQARLPRNGSAGEYLTPTGSGYYNPNNNYGEPVSRTESPGFPYETAYHGYQPSQRQPPRF</sequence>
<dbReference type="GO" id="GO:0009272">
    <property type="term" value="P:fungal-type cell wall biogenesis"/>
    <property type="evidence" value="ECO:0007669"/>
    <property type="project" value="TreeGrafter"/>
</dbReference>
<evidence type="ECO:0000256" key="5">
    <source>
        <dbReference type="ARBA" id="ARBA00022989"/>
    </source>
</evidence>
<dbReference type="PANTHER" id="PTHR31145:SF2">
    <property type="entry name" value="FLAVIN CARRIER PROTEIN 2"/>
    <property type="match status" value="1"/>
</dbReference>
<dbReference type="EMBL" id="HG937694">
    <property type="protein sequence ID" value="CDP37483.1"/>
    <property type="molecule type" value="Genomic_DNA"/>
</dbReference>
<feature type="transmembrane region" description="Helical" evidence="8">
    <location>
        <begin position="526"/>
        <end position="547"/>
    </location>
</feature>
<dbReference type="Pfam" id="PF06011">
    <property type="entry name" value="TRP"/>
    <property type="match status" value="1"/>
</dbReference>
<feature type="transmembrane region" description="Helical" evidence="8">
    <location>
        <begin position="553"/>
        <end position="572"/>
    </location>
</feature>
<dbReference type="PhylomeDB" id="A0A060T938"/>
<evidence type="ECO:0000256" key="8">
    <source>
        <dbReference type="SAM" id="Phobius"/>
    </source>
</evidence>
<keyword evidence="4 9" id="KW-0732">Signal</keyword>
<gene>
    <name evidence="11" type="ORF">GNLVRS02_ARAD1D12562g</name>
</gene>
<proteinExistence type="inferred from homology"/>
<evidence type="ECO:0000256" key="2">
    <source>
        <dbReference type="ARBA" id="ARBA00010642"/>
    </source>
</evidence>
<dbReference type="Pfam" id="PF14558">
    <property type="entry name" value="TRP_N"/>
    <property type="match status" value="1"/>
</dbReference>
<protein>
    <submittedName>
        <fullName evidence="11">ARAD1D12562p</fullName>
    </submittedName>
</protein>
<evidence type="ECO:0000256" key="4">
    <source>
        <dbReference type="ARBA" id="ARBA00022729"/>
    </source>
</evidence>
<evidence type="ECO:0000256" key="1">
    <source>
        <dbReference type="ARBA" id="ARBA00004141"/>
    </source>
</evidence>
<feature type="region of interest" description="Disordered" evidence="7">
    <location>
        <begin position="685"/>
        <end position="782"/>
    </location>
</feature>
<dbReference type="InterPro" id="IPR010308">
    <property type="entry name" value="TRP_C"/>
</dbReference>
<evidence type="ECO:0000256" key="6">
    <source>
        <dbReference type="ARBA" id="ARBA00023136"/>
    </source>
</evidence>
<feature type="compositionally biased region" description="Polar residues" evidence="7">
    <location>
        <begin position="708"/>
        <end position="721"/>
    </location>
</feature>
<evidence type="ECO:0000256" key="3">
    <source>
        <dbReference type="ARBA" id="ARBA00022692"/>
    </source>
</evidence>
<feature type="transmembrane region" description="Helical" evidence="8">
    <location>
        <begin position="383"/>
        <end position="405"/>
    </location>
</feature>
<evidence type="ECO:0000313" key="11">
    <source>
        <dbReference type="EMBL" id="CDP37483.1"/>
    </source>
</evidence>
<dbReference type="PANTHER" id="PTHR31145">
    <property type="entry name" value="INTEGRAL MEMBRANE PROTEIN (AFU_ORTHOLOGUE AFUA_7G01610)"/>
    <property type="match status" value="1"/>
</dbReference>
<evidence type="ECO:0000259" key="10">
    <source>
        <dbReference type="SMART" id="SM01320"/>
    </source>
</evidence>
<comment type="similarity">
    <text evidence="2">Belongs to the transient receptor potential (TRP) ion channel family.</text>
</comment>
<keyword evidence="6 8" id="KW-0472">Membrane</keyword>
<reference evidence="11" key="1">
    <citation type="submission" date="2014-02" db="EMBL/GenBank/DDBJ databases">
        <authorList>
            <person name="Genoscope - CEA"/>
        </authorList>
    </citation>
    <scope>NUCLEOTIDE SEQUENCE</scope>
    <source>
        <strain evidence="11">LS3</strain>
    </source>
</reference>
<organism evidence="11">
    <name type="scientific">Blastobotrys adeninivorans</name>
    <name type="common">Yeast</name>
    <name type="synonym">Arxula adeninivorans</name>
    <dbReference type="NCBI Taxonomy" id="409370"/>
    <lineage>
        <taxon>Eukaryota</taxon>
        <taxon>Fungi</taxon>
        <taxon>Dikarya</taxon>
        <taxon>Ascomycota</taxon>
        <taxon>Saccharomycotina</taxon>
        <taxon>Dipodascomycetes</taxon>
        <taxon>Dipodascales</taxon>
        <taxon>Trichomonascaceae</taxon>
        <taxon>Blastobotrys</taxon>
    </lineage>
</organism>
<comment type="subcellular location">
    <subcellularLocation>
        <location evidence="1">Membrane</location>
        <topology evidence="1">Multi-pass membrane protein</topology>
    </subcellularLocation>
</comment>
<accession>A0A060T938</accession>
<feature type="compositionally biased region" description="Polar residues" evidence="7">
    <location>
        <begin position="773"/>
        <end position="782"/>
    </location>
</feature>
<feature type="compositionally biased region" description="Low complexity" evidence="7">
    <location>
        <begin position="741"/>
        <end position="752"/>
    </location>
</feature>
<keyword evidence="5 8" id="KW-1133">Transmembrane helix</keyword>
<feature type="domain" description="ML-like" evidence="10">
    <location>
        <begin position="19"/>
        <end position="159"/>
    </location>
</feature>
<keyword evidence="3 8" id="KW-0812">Transmembrane</keyword>
<dbReference type="GO" id="GO:0016020">
    <property type="term" value="C:membrane"/>
    <property type="evidence" value="ECO:0007669"/>
    <property type="project" value="UniProtKB-SubCell"/>
</dbReference>
<evidence type="ECO:0000256" key="9">
    <source>
        <dbReference type="SAM" id="SignalP"/>
    </source>
</evidence>
<dbReference type="InterPro" id="IPR032800">
    <property type="entry name" value="TRP_N"/>
</dbReference>
<dbReference type="InterPro" id="IPR040241">
    <property type="entry name" value="TRP_Flc/Pkd2-like"/>
</dbReference>
<feature type="transmembrane region" description="Helical" evidence="8">
    <location>
        <begin position="617"/>
        <end position="643"/>
    </location>
</feature>
<feature type="transmembrane region" description="Helical" evidence="8">
    <location>
        <begin position="584"/>
        <end position="605"/>
    </location>
</feature>
<dbReference type="SMART" id="SM01320">
    <property type="entry name" value="TRP_N"/>
    <property type="match status" value="1"/>
</dbReference>
<dbReference type="GO" id="GO:0055085">
    <property type="term" value="P:transmembrane transport"/>
    <property type="evidence" value="ECO:0007669"/>
    <property type="project" value="TreeGrafter"/>
</dbReference>
<feature type="transmembrane region" description="Helical" evidence="8">
    <location>
        <begin position="463"/>
        <end position="485"/>
    </location>
</feature>
<feature type="chain" id="PRO_5001588081" evidence="9">
    <location>
        <begin position="18"/>
        <end position="782"/>
    </location>
</feature>
<dbReference type="AlphaFoldDB" id="A0A060T938"/>